<dbReference type="CDD" id="cd01335">
    <property type="entry name" value="Radical_SAM"/>
    <property type="match status" value="1"/>
</dbReference>
<dbReference type="EC" id="1.97.1.4" evidence="8"/>
<dbReference type="GO" id="GO:0046872">
    <property type="term" value="F:metal ion binding"/>
    <property type="evidence" value="ECO:0007669"/>
    <property type="project" value="UniProtKB-KW"/>
</dbReference>
<evidence type="ECO:0000256" key="5">
    <source>
        <dbReference type="ARBA" id="ARBA00023014"/>
    </source>
</evidence>
<keyword evidence="8" id="KW-0456">Lyase</keyword>
<feature type="binding site" evidence="6">
    <location>
        <position position="93"/>
    </location>
    <ligand>
        <name>[4Fe-4S] cluster</name>
        <dbReference type="ChEBI" id="CHEBI:49883"/>
        <note>4Fe-4S-S-AdoMet</note>
    </ligand>
</feature>
<dbReference type="InterPro" id="IPR007197">
    <property type="entry name" value="rSAM"/>
</dbReference>
<accession>S0FIM9</accession>
<dbReference type="EMBL" id="AORV01000036">
    <property type="protein sequence ID" value="EMS71552.1"/>
    <property type="molecule type" value="Genomic_DNA"/>
</dbReference>
<dbReference type="InterPro" id="IPR058240">
    <property type="entry name" value="rSAM_sf"/>
</dbReference>
<dbReference type="PROSITE" id="PS51918">
    <property type="entry name" value="RADICAL_SAM"/>
    <property type="match status" value="1"/>
</dbReference>
<keyword evidence="9" id="KW-1185">Reference proteome</keyword>
<reference evidence="8 9" key="1">
    <citation type="journal article" date="2013" name="Genome Announc.">
        <title>Draft Genome Sequence of the Cellulolytic, Mesophilic, Anaerobic Bacterium Clostridium termitidis Strain CT1112 (DSM 5398).</title>
        <authorList>
            <person name="Lal S."/>
            <person name="Ramachandran U."/>
            <person name="Zhang X."/>
            <person name="Munir R."/>
            <person name="Sparling R."/>
            <person name="Levin D.B."/>
        </authorList>
    </citation>
    <scope>NUCLEOTIDE SEQUENCE [LARGE SCALE GENOMIC DNA]</scope>
    <source>
        <strain evidence="8 9">CT1112</strain>
    </source>
</reference>
<keyword evidence="8" id="KW-0670">Pyruvate</keyword>
<keyword evidence="2 6" id="KW-0949">S-adenosyl-L-methionine</keyword>
<keyword evidence="8" id="KW-0560">Oxidoreductase</keyword>
<organism evidence="8 9">
    <name type="scientific">Ruminiclostridium cellobioparum subsp. termitidis CT1112</name>
    <dbReference type="NCBI Taxonomy" id="1195236"/>
    <lineage>
        <taxon>Bacteria</taxon>
        <taxon>Bacillati</taxon>
        <taxon>Bacillota</taxon>
        <taxon>Clostridia</taxon>
        <taxon>Eubacteriales</taxon>
        <taxon>Oscillospiraceae</taxon>
        <taxon>Ruminiclostridium</taxon>
    </lineage>
</organism>
<dbReference type="SUPFAM" id="SSF102114">
    <property type="entry name" value="Radical SAM enzymes"/>
    <property type="match status" value="1"/>
</dbReference>
<dbReference type="GO" id="GO:0016829">
    <property type="term" value="F:lyase activity"/>
    <property type="evidence" value="ECO:0007669"/>
    <property type="project" value="UniProtKB-KW"/>
</dbReference>
<evidence type="ECO:0000256" key="4">
    <source>
        <dbReference type="ARBA" id="ARBA00023004"/>
    </source>
</evidence>
<dbReference type="eggNOG" id="COG1180">
    <property type="taxonomic scope" value="Bacteria"/>
</dbReference>
<feature type="binding site" evidence="6">
    <location>
        <position position="90"/>
    </location>
    <ligand>
        <name>[4Fe-4S] cluster</name>
        <dbReference type="ChEBI" id="CHEBI:49883"/>
        <note>4Fe-4S-S-AdoMet</note>
    </ligand>
</feature>
<dbReference type="GO" id="GO:0051539">
    <property type="term" value="F:4 iron, 4 sulfur cluster binding"/>
    <property type="evidence" value="ECO:0007669"/>
    <property type="project" value="UniProtKB-KW"/>
</dbReference>
<evidence type="ECO:0000259" key="7">
    <source>
        <dbReference type="PROSITE" id="PS51918"/>
    </source>
</evidence>
<dbReference type="InterPro" id="IPR013785">
    <property type="entry name" value="Aldolase_TIM"/>
</dbReference>
<dbReference type="RefSeq" id="WP_004626348.1">
    <property type="nucleotide sequence ID" value="NZ_AORV01000036.1"/>
</dbReference>
<dbReference type="Proteomes" id="UP000014155">
    <property type="component" value="Unassembled WGS sequence"/>
</dbReference>
<protein>
    <submittedName>
        <fullName evidence="8">Pyruvate-formate lyase-activating enzyme</fullName>
        <ecNumber evidence="8">1.97.1.4</ecNumber>
    </submittedName>
</protein>
<evidence type="ECO:0000256" key="3">
    <source>
        <dbReference type="ARBA" id="ARBA00022723"/>
    </source>
</evidence>
<proteinExistence type="predicted"/>
<dbReference type="AlphaFoldDB" id="S0FIM9"/>
<evidence type="ECO:0000256" key="6">
    <source>
        <dbReference type="PIRSR" id="PIRSR004869-50"/>
    </source>
</evidence>
<dbReference type="InterPro" id="IPR034457">
    <property type="entry name" value="Organic_radical-activating"/>
</dbReference>
<evidence type="ECO:0000313" key="8">
    <source>
        <dbReference type="EMBL" id="EMS71552.1"/>
    </source>
</evidence>
<keyword evidence="4 6" id="KW-0408">Iron</keyword>
<dbReference type="PIRSF" id="PIRSF004869">
    <property type="entry name" value="PflX_prd"/>
    <property type="match status" value="1"/>
</dbReference>
<dbReference type="PANTHER" id="PTHR30352">
    <property type="entry name" value="PYRUVATE FORMATE-LYASE-ACTIVATING ENZYME"/>
    <property type="match status" value="1"/>
</dbReference>
<evidence type="ECO:0000313" key="9">
    <source>
        <dbReference type="Proteomes" id="UP000014155"/>
    </source>
</evidence>
<name>S0FIM9_RUMCE</name>
<evidence type="ECO:0000256" key="1">
    <source>
        <dbReference type="ARBA" id="ARBA00022485"/>
    </source>
</evidence>
<dbReference type="STRING" id="1195236.CTER_2583"/>
<feature type="domain" description="Radical SAM core" evidence="7">
    <location>
        <begin position="71"/>
        <end position="291"/>
    </location>
</feature>
<dbReference type="GO" id="GO:0043365">
    <property type="term" value="F:[formate-C-acetyltransferase]-activating enzyme activity"/>
    <property type="evidence" value="ECO:0007669"/>
    <property type="project" value="UniProtKB-EC"/>
</dbReference>
<dbReference type="NCBIfam" id="TIGR04337">
    <property type="entry name" value="AmmeMemoSam_rS"/>
    <property type="match status" value="1"/>
</dbReference>
<dbReference type="Pfam" id="PF04055">
    <property type="entry name" value="Radical_SAM"/>
    <property type="match status" value="1"/>
</dbReference>
<gene>
    <name evidence="8" type="ORF">CTER_2583</name>
</gene>
<dbReference type="InterPro" id="IPR027596">
    <property type="entry name" value="AmmeMemoSam_rS"/>
</dbReference>
<comment type="caution">
    <text evidence="8">The sequence shown here is derived from an EMBL/GenBank/DDBJ whole genome shotgun (WGS) entry which is preliminary data.</text>
</comment>
<dbReference type="Gene3D" id="3.20.20.70">
    <property type="entry name" value="Aldolase class I"/>
    <property type="match status" value="1"/>
</dbReference>
<dbReference type="InterPro" id="IPR016431">
    <property type="entry name" value="Pyrv-formate_lyase-activ_prd"/>
</dbReference>
<keyword evidence="1" id="KW-0004">4Fe-4S</keyword>
<keyword evidence="5 6" id="KW-0411">Iron-sulfur</keyword>
<keyword evidence="3 6" id="KW-0479">Metal-binding</keyword>
<comment type="cofactor">
    <cofactor evidence="6">
        <name>[4Fe-4S] cluster</name>
        <dbReference type="ChEBI" id="CHEBI:49883"/>
    </cofactor>
    <text evidence="6">Binds 1 [4Fe-4S] cluster. The cluster is coordinated with 3 cysteines and an exchangeable S-adenosyl-L-methionine.</text>
</comment>
<feature type="binding site" evidence="6">
    <location>
        <position position="86"/>
    </location>
    <ligand>
        <name>[4Fe-4S] cluster</name>
        <dbReference type="ChEBI" id="CHEBI:49883"/>
        <note>4Fe-4S-S-AdoMet</note>
    </ligand>
</feature>
<dbReference type="SFLD" id="SFLDG01101">
    <property type="entry name" value="Uncharacterised_Radical_SAM_Su"/>
    <property type="match status" value="1"/>
</dbReference>
<dbReference type="SFLD" id="SFLDS00029">
    <property type="entry name" value="Radical_SAM"/>
    <property type="match status" value="1"/>
</dbReference>
<dbReference type="PATRIC" id="fig|1195236.3.peg.2902"/>
<dbReference type="PANTHER" id="PTHR30352:SF5">
    <property type="entry name" value="PYRUVATE FORMATE-LYASE 1-ACTIVATING ENZYME"/>
    <property type="match status" value="1"/>
</dbReference>
<evidence type="ECO:0000256" key="2">
    <source>
        <dbReference type="ARBA" id="ARBA00022691"/>
    </source>
</evidence>
<sequence>MKKEAMFFHPEEGKIRCVLCPHYCLIAKGNVGFCGVRQCGQSGDELKLFTLNYGEITSISLDPIIKKPLYHFHPRDNILSVGSFGCNFKCSFCQNYSISQHRAESRYVPTGEMADISLRNTDSIGLAFTYNEPSIWYEYVYDVAGEIKRRDGEHKIVLVTNGYINEEPLKKLLPYVDAMNIDLKGDGEFYKSICLGKLEPVMNTIRAANGEGCHIEVTTLLIPGENNSHETLDRLGDFLASVDRDIVLHVSRFFPRYRMKKPATGMEDLKKAYQQLRKKLTNVYVGNVSEEEKSYIMKQ</sequence>